<dbReference type="InterPro" id="IPR014061">
    <property type="entry name" value="BrxL-like"/>
</dbReference>
<protein>
    <recommendedName>
        <fullName evidence="1">BREX system Lon protease-like BrxL N-terminal domain-containing protein</fullName>
    </recommendedName>
</protein>
<accession>A0A0P9DLL4</accession>
<evidence type="ECO:0000259" key="1">
    <source>
        <dbReference type="Pfam" id="PF20442"/>
    </source>
</evidence>
<evidence type="ECO:0000313" key="3">
    <source>
        <dbReference type="Proteomes" id="UP000050509"/>
    </source>
</evidence>
<dbReference type="NCBIfam" id="TIGR02688">
    <property type="entry name" value="BREX system Lon protease-like protein BrxL"/>
    <property type="match status" value="1"/>
</dbReference>
<feature type="domain" description="BREX system Lon protease-like BrxL N-terminal" evidence="1">
    <location>
        <begin position="20"/>
        <end position="154"/>
    </location>
</feature>
<organism evidence="2 3">
    <name type="scientific">Kouleothrix aurantiaca</name>
    <dbReference type="NCBI Taxonomy" id="186479"/>
    <lineage>
        <taxon>Bacteria</taxon>
        <taxon>Bacillati</taxon>
        <taxon>Chloroflexota</taxon>
        <taxon>Chloroflexia</taxon>
        <taxon>Chloroflexales</taxon>
        <taxon>Roseiflexineae</taxon>
        <taxon>Roseiflexaceae</taxon>
        <taxon>Kouleothrix</taxon>
    </lineage>
</organism>
<dbReference type="AlphaFoldDB" id="A0A0P9DLL4"/>
<dbReference type="Proteomes" id="UP000050509">
    <property type="component" value="Unassembled WGS sequence"/>
</dbReference>
<reference evidence="2 3" key="1">
    <citation type="submission" date="2015-09" db="EMBL/GenBank/DDBJ databases">
        <title>Draft genome sequence of Kouleothrix aurantiaca JCM 19913.</title>
        <authorList>
            <person name="Hemp J."/>
        </authorList>
    </citation>
    <scope>NUCLEOTIDE SEQUENCE [LARGE SCALE GENOMIC DNA]</scope>
    <source>
        <strain evidence="2 3">COM-B</strain>
    </source>
</reference>
<feature type="non-terminal residue" evidence="2">
    <location>
        <position position="445"/>
    </location>
</feature>
<comment type="caution">
    <text evidence="2">The sequence shown here is derived from an EMBL/GenBank/DDBJ whole genome shotgun (WGS) entry which is preliminary data.</text>
</comment>
<gene>
    <name evidence="2" type="ORF">SE17_03965</name>
</gene>
<dbReference type="Pfam" id="PF20442">
    <property type="entry name" value="BrxL_N"/>
    <property type="match status" value="1"/>
</dbReference>
<keyword evidence="3" id="KW-1185">Reference proteome</keyword>
<name>A0A0P9DLL4_9CHLR</name>
<dbReference type="EMBL" id="LJCR01000062">
    <property type="protein sequence ID" value="KPV54406.1"/>
    <property type="molecule type" value="Genomic_DNA"/>
</dbReference>
<dbReference type="Pfam" id="PF13337">
    <property type="entry name" value="BrxL_ATPase"/>
    <property type="match status" value="1"/>
</dbReference>
<proteinExistence type="predicted"/>
<dbReference type="InterPro" id="IPR046838">
    <property type="entry name" value="BrxL_N"/>
</dbReference>
<sequence>MSIPTTEQFEPDALDKRLFEAFPGLVMRKDLTQVIRGMSKAPSYVIEFMLGKYCANLFDNRDVREGLQLVQQEVAAYIPRGDETEVIKANIRERPPRRVIDMVKVELNEKIDTGVYWATLATANIRNVNIQPELVQKYERLLMAGVWSNILVTYDDTIRYGSKTYPFVITRLEPVQVGQVSLDDYCAGRANFTRDQWIDALIRTMGYEPNDARLTQRVKLLYLVRLIPLVEANYHMIELGPRQTGKSFCFTEFSPYGTLLAGGQVTVPKLFVSNTNPPRPGLVAQRDVVGFDEIAESSFNADDDKNLYKNYMESGQINRGLMTVIGDAGFVFNGNINFDPRSGAHAEHLFKPLPGSVSDDTAFHDRWAAYLPGWELPKLTPDLITGHVGFILDYMSELFHREMRRIARYGSLWEEWFEASGREWSARDLRSVNRTFSGLTKLIFP</sequence>
<evidence type="ECO:0000313" key="2">
    <source>
        <dbReference type="EMBL" id="KPV54406.1"/>
    </source>
</evidence>